<dbReference type="Proteomes" id="UP000225277">
    <property type="component" value="Unassembled WGS sequence"/>
</dbReference>
<sequence length="364" mass="38010">MHFSRSTATTALVALLPAYTLAQTFTDCDSTKESCKPEVGLPSSKLISDFTKGKSSGESWSPADGTSLKYGSDGAEYAIIKPGEAPTVGSDFTIFYGTVEVVMKAAHGLGIVSSIVLESSVLDEIDWEFLGSKPTQVQTNYYGLANTTTYDRVGYHDIADTQADFHAYTIDWSPERIDFLVDGSKVRTISRASTEGRNYPQTPMQVKLGNWAAGGPGMAEGTVAWAGGKTNYDDGPFNMIVKSVKITNTNPACSYKYSDKTGSDTSIDIITKGDSCNGGKVAGKTATEGPTLSQTVADIVPTAYINSSTSNGAATSTGGASPSAGTSAGKPNSPSMETFTGGAALHSVGTIVSWLAIAAGLWVL</sequence>
<dbReference type="InterPro" id="IPR000757">
    <property type="entry name" value="Beta-glucanase-like"/>
</dbReference>
<dbReference type="InterPro" id="IPR050546">
    <property type="entry name" value="Glycosyl_Hydrlase_16"/>
</dbReference>
<evidence type="ECO:0000256" key="1">
    <source>
        <dbReference type="SAM" id="MobiDB-lite"/>
    </source>
</evidence>
<dbReference type="GO" id="GO:0005975">
    <property type="term" value="P:carbohydrate metabolic process"/>
    <property type="evidence" value="ECO:0007669"/>
    <property type="project" value="InterPro"/>
</dbReference>
<evidence type="ECO:0000259" key="3">
    <source>
        <dbReference type="PROSITE" id="PS51762"/>
    </source>
</evidence>
<dbReference type="PROSITE" id="PS51762">
    <property type="entry name" value="GH16_2"/>
    <property type="match status" value="1"/>
</dbReference>
<dbReference type="GeneID" id="35600455"/>
<keyword evidence="2" id="KW-0732">Signal</keyword>
<dbReference type="PANTHER" id="PTHR10963">
    <property type="entry name" value="GLYCOSYL HYDROLASE-RELATED"/>
    <property type="match status" value="1"/>
</dbReference>
<dbReference type="GO" id="GO:0016757">
    <property type="term" value="F:glycosyltransferase activity"/>
    <property type="evidence" value="ECO:0007669"/>
    <property type="project" value="TreeGrafter"/>
</dbReference>
<feature type="region of interest" description="Disordered" evidence="1">
    <location>
        <begin position="310"/>
        <end position="335"/>
    </location>
</feature>
<proteinExistence type="predicted"/>
<dbReference type="SUPFAM" id="SSF49899">
    <property type="entry name" value="Concanavalin A-like lectins/glucanases"/>
    <property type="match status" value="1"/>
</dbReference>
<keyword evidence="5" id="KW-1185">Reference proteome</keyword>
<name>A0A2D3USZ3_9PEZI</name>
<dbReference type="OrthoDB" id="4781at2759"/>
<organism evidence="4 5">
    <name type="scientific">Ramularia collo-cygni</name>
    <dbReference type="NCBI Taxonomy" id="112498"/>
    <lineage>
        <taxon>Eukaryota</taxon>
        <taxon>Fungi</taxon>
        <taxon>Dikarya</taxon>
        <taxon>Ascomycota</taxon>
        <taxon>Pezizomycotina</taxon>
        <taxon>Dothideomycetes</taxon>
        <taxon>Dothideomycetidae</taxon>
        <taxon>Mycosphaerellales</taxon>
        <taxon>Mycosphaerellaceae</taxon>
        <taxon>Ramularia</taxon>
    </lineage>
</organism>
<feature type="chain" id="PRO_5013608743" evidence="2">
    <location>
        <begin position="23"/>
        <end position="364"/>
    </location>
</feature>
<dbReference type="AlphaFoldDB" id="A0A2D3USZ3"/>
<dbReference type="GO" id="GO:0009277">
    <property type="term" value="C:fungal-type cell wall"/>
    <property type="evidence" value="ECO:0007669"/>
    <property type="project" value="TreeGrafter"/>
</dbReference>
<accession>A0A2D3USZ3</accession>
<protein>
    <submittedName>
        <fullName evidence="4">Related to rAsp f 9 allergen</fullName>
    </submittedName>
</protein>
<reference evidence="4 5" key="1">
    <citation type="submission" date="2016-03" db="EMBL/GenBank/DDBJ databases">
        <authorList>
            <person name="Ploux O."/>
        </authorList>
    </citation>
    <scope>NUCLEOTIDE SEQUENCE [LARGE SCALE GENOMIC DNA]</scope>
    <source>
        <strain evidence="4 5">URUG2</strain>
    </source>
</reference>
<dbReference type="STRING" id="112498.A0A2D3USZ3"/>
<dbReference type="CDD" id="cd02183">
    <property type="entry name" value="GH16_fungal_CRH1_transglycosylase"/>
    <property type="match status" value="1"/>
</dbReference>
<feature type="compositionally biased region" description="Low complexity" evidence="1">
    <location>
        <begin position="310"/>
        <end position="329"/>
    </location>
</feature>
<feature type="signal peptide" evidence="2">
    <location>
        <begin position="1"/>
        <end position="22"/>
    </location>
</feature>
<dbReference type="GO" id="GO:0031505">
    <property type="term" value="P:fungal-type cell wall organization"/>
    <property type="evidence" value="ECO:0007669"/>
    <property type="project" value="TreeGrafter"/>
</dbReference>
<dbReference type="EMBL" id="FJUY01000007">
    <property type="protein sequence ID" value="CZT19441.1"/>
    <property type="molecule type" value="Genomic_DNA"/>
</dbReference>
<dbReference type="Pfam" id="PF00722">
    <property type="entry name" value="Glyco_hydro_16"/>
    <property type="match status" value="1"/>
</dbReference>
<dbReference type="InterPro" id="IPR013320">
    <property type="entry name" value="ConA-like_dom_sf"/>
</dbReference>
<gene>
    <name evidence="4" type="ORF">RCC_05292</name>
</gene>
<dbReference type="GO" id="GO:0004553">
    <property type="term" value="F:hydrolase activity, hydrolyzing O-glycosyl compounds"/>
    <property type="evidence" value="ECO:0007669"/>
    <property type="project" value="InterPro"/>
</dbReference>
<dbReference type="Gene3D" id="2.60.120.200">
    <property type="match status" value="1"/>
</dbReference>
<evidence type="ECO:0000313" key="4">
    <source>
        <dbReference type="EMBL" id="CZT19441.1"/>
    </source>
</evidence>
<dbReference type="RefSeq" id="XP_023626331.1">
    <property type="nucleotide sequence ID" value="XM_023770563.1"/>
</dbReference>
<evidence type="ECO:0000313" key="5">
    <source>
        <dbReference type="Proteomes" id="UP000225277"/>
    </source>
</evidence>
<feature type="domain" description="GH16" evidence="3">
    <location>
        <begin position="29"/>
        <end position="234"/>
    </location>
</feature>
<evidence type="ECO:0000256" key="2">
    <source>
        <dbReference type="SAM" id="SignalP"/>
    </source>
</evidence>
<dbReference type="PANTHER" id="PTHR10963:SF68">
    <property type="entry name" value="GLYCOSIDASE CRH1-RELATED"/>
    <property type="match status" value="1"/>
</dbReference>